<proteinExistence type="predicted"/>
<reference evidence="1 2" key="1">
    <citation type="journal article" date="2022" name="Syst. Appl. Microbiol.">
        <title>Rhodopirellula aestuarii sp. nov., a novel member of the genus Rhodopirellula isolated from brackish sediments collected in the Tagus River estuary, Portugal.</title>
        <authorList>
            <person name="Vitorino I.R."/>
            <person name="Klimek D."/>
            <person name="Calusinska M."/>
            <person name="Lobo-da-Cunha A."/>
            <person name="Vasconcelos V."/>
            <person name="Lage O.M."/>
        </authorList>
    </citation>
    <scope>NUCLEOTIDE SEQUENCE [LARGE SCALE GENOMIC DNA]</scope>
    <source>
        <strain evidence="1 2">ICT_H3.1</strain>
    </source>
</reference>
<accession>A0ABT0U0I1</accession>
<dbReference type="EMBL" id="JAMQBK010000021">
    <property type="protein sequence ID" value="MCM2370379.1"/>
    <property type="molecule type" value="Genomic_DNA"/>
</dbReference>
<evidence type="ECO:0000313" key="1">
    <source>
        <dbReference type="EMBL" id="MCM2370379.1"/>
    </source>
</evidence>
<evidence type="ECO:0000313" key="2">
    <source>
        <dbReference type="Proteomes" id="UP001202961"/>
    </source>
</evidence>
<dbReference type="Proteomes" id="UP001202961">
    <property type="component" value="Unassembled WGS sequence"/>
</dbReference>
<evidence type="ECO:0008006" key="3">
    <source>
        <dbReference type="Google" id="ProtNLM"/>
    </source>
</evidence>
<name>A0ABT0U0I1_9BACT</name>
<keyword evidence="2" id="KW-1185">Reference proteome</keyword>
<organism evidence="1 2">
    <name type="scientific">Aporhodopirellula aestuarii</name>
    <dbReference type="NCBI Taxonomy" id="2950107"/>
    <lineage>
        <taxon>Bacteria</taxon>
        <taxon>Pseudomonadati</taxon>
        <taxon>Planctomycetota</taxon>
        <taxon>Planctomycetia</taxon>
        <taxon>Pirellulales</taxon>
        <taxon>Pirellulaceae</taxon>
        <taxon>Aporhodopirellula</taxon>
    </lineage>
</organism>
<protein>
    <recommendedName>
        <fullName evidence="3">DNA primase</fullName>
    </recommendedName>
</protein>
<dbReference type="RefSeq" id="WP_250928047.1">
    <property type="nucleotide sequence ID" value="NZ_JAMQBK010000021.1"/>
</dbReference>
<gene>
    <name evidence="1" type="ORF">NB063_07050</name>
</gene>
<comment type="caution">
    <text evidence="1">The sequence shown here is derived from an EMBL/GenBank/DDBJ whole genome shotgun (WGS) entry which is preliminary data.</text>
</comment>
<sequence length="352" mass="37912">MTYSEETPLPSLPSVASLLSATHGKWRDALIDGGIPAPKLDGERHSCPRCGGWNRFYALPDVDQHGRVHCDRCFNAATVVGVDGITSLQWVMGADFGSACISLSNRYDLPGFPANLRVPIAITKTLQEYAAALRAEDPPSTDIAQISLDFQAAATEEKLRECSRCLNLQEPSLQRLEVGWSQSHEAFTFPMEDGWGRVSGLRLLSLKRGETWSLGGAATEGLFVPIGLVAPTSRLYIAEGPVAAAACLSLGLPCIGSSGRLQCETLLQYKLMTLCPMECVFMTDQTGMGIGGGRELADSIANCSRSIRLVVPPKPYSTISEWLTSSSTRADVEEQVEACTVYSRRESGSSAS</sequence>